<dbReference type="Proteomes" id="UP000657385">
    <property type="component" value="Unassembled WGS sequence"/>
</dbReference>
<organism evidence="1 2">
    <name type="scientific">Streptacidiphilus fuscans</name>
    <dbReference type="NCBI Taxonomy" id="2789292"/>
    <lineage>
        <taxon>Bacteria</taxon>
        <taxon>Bacillati</taxon>
        <taxon>Actinomycetota</taxon>
        <taxon>Actinomycetes</taxon>
        <taxon>Kitasatosporales</taxon>
        <taxon>Streptomycetaceae</taxon>
        <taxon>Streptacidiphilus</taxon>
    </lineage>
</organism>
<evidence type="ECO:0000313" key="2">
    <source>
        <dbReference type="Proteomes" id="UP000657385"/>
    </source>
</evidence>
<reference evidence="1" key="1">
    <citation type="submission" date="2020-11" db="EMBL/GenBank/DDBJ databases">
        <title>Isolation and identification of active actinomycetes.</title>
        <authorList>
            <person name="Yu B."/>
        </authorList>
    </citation>
    <scope>NUCLEOTIDE SEQUENCE</scope>
    <source>
        <strain evidence="1">NEAU-YB345</strain>
    </source>
</reference>
<comment type="caution">
    <text evidence="1">The sequence shown here is derived from an EMBL/GenBank/DDBJ whole genome shotgun (WGS) entry which is preliminary data.</text>
</comment>
<accession>A0A931AZS8</accession>
<keyword evidence="2" id="KW-1185">Reference proteome</keyword>
<sequence>MHELPLVAATQLQQARSSSHGRASRLLLHMNMLRTSLIALTKGSVLDEHEAPHAGTLQVLEGKIRLSAESGATLELAAGELAEVPQERHDLLAISDAVVLLTTVTGVSGPEF</sequence>
<dbReference type="Gene3D" id="2.60.120.10">
    <property type="entry name" value="Jelly Rolls"/>
    <property type="match status" value="1"/>
</dbReference>
<dbReference type="InterPro" id="IPR011051">
    <property type="entry name" value="RmlC_Cupin_sf"/>
</dbReference>
<protein>
    <submittedName>
        <fullName evidence="1">Cupin</fullName>
    </submittedName>
</protein>
<dbReference type="InterPro" id="IPR014710">
    <property type="entry name" value="RmlC-like_jellyroll"/>
</dbReference>
<dbReference type="RefSeq" id="WP_196193577.1">
    <property type="nucleotide sequence ID" value="NZ_JADPRT010000003.1"/>
</dbReference>
<gene>
    <name evidence="1" type="ORF">I2501_10415</name>
</gene>
<dbReference type="AlphaFoldDB" id="A0A931AZS8"/>
<name>A0A931AZS8_9ACTN</name>
<evidence type="ECO:0000313" key="1">
    <source>
        <dbReference type="EMBL" id="MBF9068444.1"/>
    </source>
</evidence>
<proteinExistence type="predicted"/>
<dbReference type="EMBL" id="JADPRT010000003">
    <property type="protein sequence ID" value="MBF9068444.1"/>
    <property type="molecule type" value="Genomic_DNA"/>
</dbReference>
<dbReference type="SUPFAM" id="SSF51182">
    <property type="entry name" value="RmlC-like cupins"/>
    <property type="match status" value="1"/>
</dbReference>